<dbReference type="SUPFAM" id="SSF52540">
    <property type="entry name" value="P-loop containing nucleoside triphosphate hydrolases"/>
    <property type="match status" value="1"/>
</dbReference>
<reference evidence="7 8" key="1">
    <citation type="submission" date="2017-07" db="EMBL/GenBank/DDBJ databases">
        <title>Complete genome sequence of Actinoalloteichus hoggarensis DSM 45943, type strain of Actinoalloteichus hoggarensis.</title>
        <authorList>
            <person name="Ruckert C."/>
            <person name="Nouioui I."/>
            <person name="Willmese J."/>
            <person name="van Wezel G."/>
            <person name="Klenk H.-P."/>
            <person name="Kalinowski J."/>
            <person name="Zotchev S.B."/>
        </authorList>
    </citation>
    <scope>NUCLEOTIDE SEQUENCE [LARGE SCALE GENOMIC DNA]</scope>
    <source>
        <strain evidence="7 8">DSM 45943</strain>
    </source>
</reference>
<dbReference type="EMBL" id="CP022521">
    <property type="protein sequence ID" value="ASO18457.1"/>
    <property type="molecule type" value="Genomic_DNA"/>
</dbReference>
<feature type="region of interest" description="Disordered" evidence="5">
    <location>
        <begin position="259"/>
        <end position="279"/>
    </location>
</feature>
<dbReference type="AlphaFoldDB" id="A0A221VY83"/>
<protein>
    <recommendedName>
        <fullName evidence="3">Nuclease SbcCD subunit C</fullName>
    </recommendedName>
</protein>
<dbReference type="Pfam" id="PF13476">
    <property type="entry name" value="AAA_23"/>
    <property type="match status" value="1"/>
</dbReference>
<keyword evidence="8" id="KW-1185">Reference proteome</keyword>
<feature type="region of interest" description="Disordered" evidence="5">
    <location>
        <begin position="417"/>
        <end position="436"/>
    </location>
</feature>
<feature type="region of interest" description="Disordered" evidence="5">
    <location>
        <begin position="309"/>
        <end position="328"/>
    </location>
</feature>
<keyword evidence="4" id="KW-0175">Coiled coil</keyword>
<evidence type="ECO:0000256" key="3">
    <source>
        <dbReference type="ARBA" id="ARBA00013368"/>
    </source>
</evidence>
<dbReference type="Gene3D" id="3.40.50.300">
    <property type="entry name" value="P-loop containing nucleotide triphosphate hydrolases"/>
    <property type="match status" value="2"/>
</dbReference>
<evidence type="ECO:0000259" key="6">
    <source>
        <dbReference type="Pfam" id="PF13476"/>
    </source>
</evidence>
<evidence type="ECO:0000313" key="8">
    <source>
        <dbReference type="Proteomes" id="UP000204221"/>
    </source>
</evidence>
<feature type="domain" description="Rad50/SbcC-type AAA" evidence="6">
    <location>
        <begin position="5"/>
        <end position="186"/>
    </location>
</feature>
<proteinExistence type="inferred from homology"/>
<feature type="region of interest" description="Disordered" evidence="5">
    <location>
        <begin position="367"/>
        <end position="396"/>
    </location>
</feature>
<dbReference type="GO" id="GO:0006302">
    <property type="term" value="P:double-strand break repair"/>
    <property type="evidence" value="ECO:0007669"/>
    <property type="project" value="InterPro"/>
</dbReference>
<feature type="coiled-coil region" evidence="4">
    <location>
        <begin position="630"/>
        <end position="682"/>
    </location>
</feature>
<dbReference type="GO" id="GO:0016887">
    <property type="term" value="F:ATP hydrolysis activity"/>
    <property type="evidence" value="ECO:0007669"/>
    <property type="project" value="InterPro"/>
</dbReference>
<dbReference type="Proteomes" id="UP000204221">
    <property type="component" value="Chromosome"/>
</dbReference>
<feature type="compositionally biased region" description="Basic and acidic residues" evidence="5">
    <location>
        <begin position="418"/>
        <end position="436"/>
    </location>
</feature>
<comment type="similarity">
    <text evidence="1">Belongs to the SMC family. SbcC subfamily.</text>
</comment>
<evidence type="ECO:0000256" key="1">
    <source>
        <dbReference type="ARBA" id="ARBA00006930"/>
    </source>
</evidence>
<gene>
    <name evidence="7" type="primary">sbcC</name>
    <name evidence="7" type="ORF">AHOG_04005</name>
</gene>
<organism evidence="7 8">
    <name type="scientific">Actinoalloteichus hoggarensis</name>
    <dbReference type="NCBI Taxonomy" id="1470176"/>
    <lineage>
        <taxon>Bacteria</taxon>
        <taxon>Bacillati</taxon>
        <taxon>Actinomycetota</taxon>
        <taxon>Actinomycetes</taxon>
        <taxon>Pseudonocardiales</taxon>
        <taxon>Pseudonocardiaceae</taxon>
        <taxon>Actinoalloteichus</taxon>
    </lineage>
</organism>
<dbReference type="PANTHER" id="PTHR32114:SF2">
    <property type="entry name" value="ABC TRANSPORTER ABCH.3"/>
    <property type="match status" value="1"/>
</dbReference>
<sequence length="1026" mass="110990">MRLHRLVMTAFGPYRGTVRVDFDELSADGLFLLHGETGAGKTTLLDGVAYALFGQVPGARGEVRRLRCDHAADSVATRVEVELTIQGHRLRIVRSPEFQRAKKRGVGTTTVQAKASLGWIGDVPDGYPPDGFSRIDEVARTVSRLLGMTHTQFFQVVLLPQGEFAQFLRAETEDREKLLEQLFGTARFAETERWFRDRRTARHQEVQAARRGVEQLVTRIAQAMGTEPPPDEQPVAAWVDTLRARAADERTDAAEAEHLAARRRRDADSAAVDGERRAAAAGRRRELLRRLDELDARQDERAGWATELADARRAAPVAAEERERSRAENDLHVRRRHVAAALDEACAIAGDDTSLRTLLDAVGLADATSAASPGTSRPGADVDTVGERSGGRDATTNLRAYAAARREEAGALAGLVEEAEHQEPDRQRLAEVASDREQAEKVLAELERRGETLPVEAHHARHALDASVAASAALGGLRTRHDELTRLCAAARELPEAERRLADARQARQDAVDAHQSARERLLDLRGRRLAGMAAELAGALVPDRPCTVCGSRDHPAPAVYTSPVTEAEEQTAVDAEHRTALARETAAAEAQTAQLARDALHDQLAGRDEAELAAALDSAAAELSTAEGLAAREAERADLLRRLEQESAELHRDRLAVEGELATARSTVEHLEHRIAERERRLSAASDGFPDVAARRRALLSIAEAVDELAERTAAVTGAEERLLDRRVRLDTAVAAAGFGGIAEAMAAARDEAVLNRLDEALRNAERQEAALRAELADPLIIEMENSEAPDVAALTAEAEAARRAAEEAVARLRAAEATDEELAALTARWARAAREIAPVEADFATLAALTDVVNGKGQNSRKMSLRSYVLAARLEEVAVTASRRLQRMSQGRYSFVHSDAAGARGKRGGLGLDVVDDYSGRARSAKTLSGGESFLASLALALGLADVVAAETGGALLDTLFVDEGFGSLDPETLDLVMDTLDDLRAGGRVVGLVSHVDELRQRIPTRLRVRRSRSGSTLEMETA</sequence>
<evidence type="ECO:0000256" key="5">
    <source>
        <dbReference type="SAM" id="MobiDB-lite"/>
    </source>
</evidence>
<evidence type="ECO:0000313" key="7">
    <source>
        <dbReference type="EMBL" id="ASO18457.1"/>
    </source>
</evidence>
<dbReference type="InterPro" id="IPR038729">
    <property type="entry name" value="Rad50/SbcC_AAA"/>
</dbReference>
<dbReference type="OrthoDB" id="9795626at2"/>
<name>A0A221VY83_9PSEU</name>
<comment type="subunit">
    <text evidence="2">Heterodimer of SbcC and SbcD.</text>
</comment>
<feature type="coiled-coil region" evidence="4">
    <location>
        <begin position="749"/>
        <end position="820"/>
    </location>
</feature>
<feature type="coiled-coil region" evidence="4">
    <location>
        <begin position="494"/>
        <end position="521"/>
    </location>
</feature>
<dbReference type="Pfam" id="PF13558">
    <property type="entry name" value="SbcC_Walker_B"/>
    <property type="match status" value="1"/>
</dbReference>
<dbReference type="RefSeq" id="WP_093940152.1">
    <property type="nucleotide sequence ID" value="NZ_CP022521.1"/>
</dbReference>
<dbReference type="InterPro" id="IPR027417">
    <property type="entry name" value="P-loop_NTPase"/>
</dbReference>
<dbReference type="KEGG" id="ahg:AHOG_04005"/>
<evidence type="ECO:0000256" key="2">
    <source>
        <dbReference type="ARBA" id="ARBA00011322"/>
    </source>
</evidence>
<dbReference type="PANTHER" id="PTHR32114">
    <property type="entry name" value="ABC TRANSPORTER ABCH.3"/>
    <property type="match status" value="1"/>
</dbReference>
<evidence type="ECO:0000256" key="4">
    <source>
        <dbReference type="SAM" id="Coils"/>
    </source>
</evidence>
<accession>A0A221VY83</accession>